<sequence length="132" mass="13598">MPLAPPGRLSASTAVLPFGCPAPAPWLPLHSGHLPPCARSPVPAGRLPASAPRLPLHLRGQRIGISISAPASPSPPPLPENEAVAEVVPVPTVESCVKLGLDLFSKGRVGSPSPTRTTDPATRNLVVRLVVD</sequence>
<dbReference type="Proteomes" id="UP001164776">
    <property type="component" value="Unassembled WGS sequence"/>
</dbReference>
<comment type="caution">
    <text evidence="1">The sequence shown here is derived from an EMBL/GenBank/DDBJ whole genome shotgun (WGS) entry which is preliminary data.</text>
</comment>
<evidence type="ECO:0000313" key="1">
    <source>
        <dbReference type="EMBL" id="KAJ1254937.1"/>
    </source>
</evidence>
<name>A0A9W8CEM3_9POAL</name>
<protein>
    <submittedName>
        <fullName evidence="1">Uncharacterized protein</fullName>
    </submittedName>
</protein>
<reference evidence="1 2" key="1">
    <citation type="submission" date="2022-10" db="EMBL/GenBank/DDBJ databases">
        <title>WGS assembly of Paspalum vaginatum 540-79.</title>
        <authorList>
            <person name="Sun G."/>
            <person name="Wase N."/>
            <person name="Shu S."/>
            <person name="Jenkins J."/>
            <person name="Zhou B."/>
            <person name="Torres-Rodriguez J."/>
            <person name="Chen C."/>
            <person name="Sandor L."/>
            <person name="Plott C."/>
            <person name="Yoshinga Y."/>
            <person name="Daum C."/>
            <person name="Qi P."/>
            <person name="Barry K."/>
            <person name="Lipzen A."/>
            <person name="Berry L."/>
            <person name="Pedersen C."/>
            <person name="Gottilla T."/>
            <person name="Foltz A."/>
            <person name="Yu H."/>
            <person name="O'Malley R."/>
            <person name="Zhang C."/>
            <person name="Devos K."/>
            <person name="Sigmon B."/>
            <person name="Yu B."/>
            <person name="Obata T."/>
            <person name="Schmutz J."/>
            <person name="Schnable J."/>
        </authorList>
    </citation>
    <scope>NUCLEOTIDE SEQUENCE [LARGE SCALE GENOMIC DNA]</scope>
    <source>
        <strain evidence="2">cv. 540-79</strain>
    </source>
</reference>
<dbReference type="AlphaFoldDB" id="A0A9W8CEM3"/>
<organism evidence="1 2">
    <name type="scientific">Paspalum vaginatum</name>
    <name type="common">seashore paspalum</name>
    <dbReference type="NCBI Taxonomy" id="158149"/>
    <lineage>
        <taxon>Eukaryota</taxon>
        <taxon>Viridiplantae</taxon>
        <taxon>Streptophyta</taxon>
        <taxon>Embryophyta</taxon>
        <taxon>Tracheophyta</taxon>
        <taxon>Spermatophyta</taxon>
        <taxon>Magnoliopsida</taxon>
        <taxon>Liliopsida</taxon>
        <taxon>Poales</taxon>
        <taxon>Poaceae</taxon>
        <taxon>PACMAD clade</taxon>
        <taxon>Panicoideae</taxon>
        <taxon>Andropogonodae</taxon>
        <taxon>Paspaleae</taxon>
        <taxon>Paspalinae</taxon>
        <taxon>Paspalum</taxon>
    </lineage>
</organism>
<evidence type="ECO:0000313" key="2">
    <source>
        <dbReference type="Proteomes" id="UP001164776"/>
    </source>
</evidence>
<keyword evidence="2" id="KW-1185">Reference proteome</keyword>
<proteinExistence type="predicted"/>
<dbReference type="EMBL" id="MU629851">
    <property type="protein sequence ID" value="KAJ1254937.1"/>
    <property type="molecule type" value="Genomic_DNA"/>
</dbReference>
<accession>A0A9W8CEM3</accession>
<gene>
    <name evidence="1" type="ORF">BS78_K306000</name>
</gene>